<dbReference type="EMBL" id="LRGB01009083">
    <property type="protein sequence ID" value="KZS00659.1"/>
    <property type="molecule type" value="Genomic_DNA"/>
</dbReference>
<protein>
    <recommendedName>
        <fullName evidence="4">Secreted protein</fullName>
    </recommendedName>
</protein>
<evidence type="ECO:0000256" key="1">
    <source>
        <dbReference type="SAM" id="SignalP"/>
    </source>
</evidence>
<sequence>MAKPVVISLFWLNAPVATLAGYHFDTSLPPAACNVSLFISIFFFEKEKASARPTFIGSLFELVFESCACFDQDEVKNEVKNEPDFYLNFFS</sequence>
<feature type="chain" id="PRO_5007850612" description="Secreted protein" evidence="1">
    <location>
        <begin position="21"/>
        <end position="91"/>
    </location>
</feature>
<reference evidence="2 3" key="1">
    <citation type="submission" date="2016-03" db="EMBL/GenBank/DDBJ databases">
        <title>EvidentialGene: Evidence-directed Construction of Genes on Genomes.</title>
        <authorList>
            <person name="Gilbert D.G."/>
            <person name="Choi J.-H."/>
            <person name="Mockaitis K."/>
            <person name="Colbourne J."/>
            <person name="Pfrender M."/>
        </authorList>
    </citation>
    <scope>NUCLEOTIDE SEQUENCE [LARGE SCALE GENOMIC DNA]</scope>
    <source>
        <strain evidence="2 3">Xinb3</strain>
        <tissue evidence="2">Complete organism</tissue>
    </source>
</reference>
<evidence type="ECO:0000313" key="2">
    <source>
        <dbReference type="EMBL" id="KZS00659.1"/>
    </source>
</evidence>
<organism evidence="2 3">
    <name type="scientific">Daphnia magna</name>
    <dbReference type="NCBI Taxonomy" id="35525"/>
    <lineage>
        <taxon>Eukaryota</taxon>
        <taxon>Metazoa</taxon>
        <taxon>Ecdysozoa</taxon>
        <taxon>Arthropoda</taxon>
        <taxon>Crustacea</taxon>
        <taxon>Branchiopoda</taxon>
        <taxon>Diplostraca</taxon>
        <taxon>Cladocera</taxon>
        <taxon>Anomopoda</taxon>
        <taxon>Daphniidae</taxon>
        <taxon>Daphnia</taxon>
    </lineage>
</organism>
<accession>A0A164HXG9</accession>
<name>A0A164HXG9_9CRUS</name>
<dbReference type="AlphaFoldDB" id="A0A164HXG9"/>
<keyword evidence="3" id="KW-1185">Reference proteome</keyword>
<evidence type="ECO:0008006" key="4">
    <source>
        <dbReference type="Google" id="ProtNLM"/>
    </source>
</evidence>
<keyword evidence="1" id="KW-0732">Signal</keyword>
<gene>
    <name evidence="2" type="ORF">APZ42_002964</name>
</gene>
<comment type="caution">
    <text evidence="2">The sequence shown here is derived from an EMBL/GenBank/DDBJ whole genome shotgun (WGS) entry which is preliminary data.</text>
</comment>
<proteinExistence type="predicted"/>
<feature type="signal peptide" evidence="1">
    <location>
        <begin position="1"/>
        <end position="20"/>
    </location>
</feature>
<dbReference type="Proteomes" id="UP000076858">
    <property type="component" value="Unassembled WGS sequence"/>
</dbReference>
<evidence type="ECO:0000313" key="3">
    <source>
        <dbReference type="Proteomes" id="UP000076858"/>
    </source>
</evidence>